<keyword evidence="9" id="KW-1185">Reference proteome</keyword>
<name>A0ABT3RWR4_9BACT</name>
<dbReference type="GO" id="GO:0008168">
    <property type="term" value="F:methyltransferase activity"/>
    <property type="evidence" value="ECO:0007669"/>
    <property type="project" value="UniProtKB-KW"/>
</dbReference>
<dbReference type="PROSITE" id="PS01131">
    <property type="entry name" value="RRNA_A_DIMETH"/>
    <property type="match status" value="1"/>
</dbReference>
<reference evidence="8 9" key="1">
    <citation type="submission" date="2022-11" db="EMBL/GenBank/DDBJ databases">
        <title>The characterization of three novel Bacteroidetes species and genomic analysis of their roles in tidal elemental geochemical cycles.</title>
        <authorList>
            <person name="Ma K."/>
        </authorList>
    </citation>
    <scope>NUCLEOTIDE SEQUENCE [LARGE SCALE GENOMIC DNA]</scope>
    <source>
        <strain evidence="8 9">M17</strain>
    </source>
</reference>
<feature type="domain" description="Methyltransferase" evidence="7">
    <location>
        <begin position="36"/>
        <end position="163"/>
    </location>
</feature>
<dbReference type="Proteomes" id="UP001209885">
    <property type="component" value="Unassembled WGS sequence"/>
</dbReference>
<dbReference type="PANTHER" id="PTHR47739">
    <property type="entry name" value="TRNA1(VAL) (ADENINE(37)-N6)-METHYLTRANSFERASE"/>
    <property type="match status" value="1"/>
</dbReference>
<evidence type="ECO:0000256" key="2">
    <source>
        <dbReference type="ARBA" id="ARBA00022603"/>
    </source>
</evidence>
<evidence type="ECO:0000256" key="3">
    <source>
        <dbReference type="ARBA" id="ARBA00022679"/>
    </source>
</evidence>
<evidence type="ECO:0000313" key="9">
    <source>
        <dbReference type="Proteomes" id="UP001209885"/>
    </source>
</evidence>
<sequence length="237" mass="27206">MANDFFEFKKFKIIQENAAMKVCTDSCLFGALIPVKNGYKILDIGTGTGLLSLMLAQKKEVDITSVESDPDSIKDASANISSSPFSKQITLVEKRIQDFALEYQDKFDLIVCNPPFFENHLKSDKKNTKAIHNDDLPYEDLVSIINKLLNEEGEAFIMYPPHQMTIFERIASFYHLNVLKRIIVRDKKDKNPIRYICCFIKSEAISEPVEQELIIKEENGEYSKPFSELLSPYYLKL</sequence>
<comment type="function">
    <text evidence="6">Specifically methylates the adenine in position 37 of tRNA(1)(Val) (anticodon cmo5UAC).</text>
</comment>
<dbReference type="RefSeq" id="WP_266058392.1">
    <property type="nucleotide sequence ID" value="NZ_JAPFQN010000011.1"/>
</dbReference>
<dbReference type="EC" id="2.1.1.223" evidence="6"/>
<dbReference type="InterPro" id="IPR050210">
    <property type="entry name" value="tRNA_Adenine-N(6)_MTase"/>
</dbReference>
<evidence type="ECO:0000256" key="6">
    <source>
        <dbReference type="HAMAP-Rule" id="MF_01872"/>
    </source>
</evidence>
<keyword evidence="5 6" id="KW-0819">tRNA processing</keyword>
<keyword evidence="3 6" id="KW-0808">Transferase</keyword>
<dbReference type="SUPFAM" id="SSF53335">
    <property type="entry name" value="S-adenosyl-L-methionine-dependent methyltransferases"/>
    <property type="match status" value="1"/>
</dbReference>
<proteinExistence type="inferred from homology"/>
<accession>A0ABT3RWR4</accession>
<comment type="subcellular location">
    <subcellularLocation>
        <location evidence="6">Cytoplasm</location>
    </subcellularLocation>
</comment>
<comment type="catalytic activity">
    <reaction evidence="6">
        <text>adenosine(37) in tRNA1(Val) + S-adenosyl-L-methionine = N(6)-methyladenosine(37) in tRNA1(Val) + S-adenosyl-L-homocysteine + H(+)</text>
        <dbReference type="Rhea" id="RHEA:43160"/>
        <dbReference type="Rhea" id="RHEA-COMP:10369"/>
        <dbReference type="Rhea" id="RHEA-COMP:10370"/>
        <dbReference type="ChEBI" id="CHEBI:15378"/>
        <dbReference type="ChEBI" id="CHEBI:57856"/>
        <dbReference type="ChEBI" id="CHEBI:59789"/>
        <dbReference type="ChEBI" id="CHEBI:74411"/>
        <dbReference type="ChEBI" id="CHEBI:74449"/>
        <dbReference type="EC" id="2.1.1.223"/>
    </reaction>
</comment>
<gene>
    <name evidence="8" type="ORF">OO013_18065</name>
</gene>
<dbReference type="PANTHER" id="PTHR47739:SF1">
    <property type="entry name" value="TRNA1(VAL) (ADENINE(37)-N6)-METHYLTRANSFERASE"/>
    <property type="match status" value="1"/>
</dbReference>
<dbReference type="EMBL" id="JAPFQN010000011">
    <property type="protein sequence ID" value="MCX2745794.1"/>
    <property type="molecule type" value="Genomic_DNA"/>
</dbReference>
<evidence type="ECO:0000259" key="7">
    <source>
        <dbReference type="Pfam" id="PF13847"/>
    </source>
</evidence>
<evidence type="ECO:0000256" key="1">
    <source>
        <dbReference type="ARBA" id="ARBA00022490"/>
    </source>
</evidence>
<dbReference type="Pfam" id="PF13847">
    <property type="entry name" value="Methyltransf_31"/>
    <property type="match status" value="1"/>
</dbReference>
<dbReference type="InterPro" id="IPR029063">
    <property type="entry name" value="SAM-dependent_MTases_sf"/>
</dbReference>
<evidence type="ECO:0000313" key="8">
    <source>
        <dbReference type="EMBL" id="MCX2745794.1"/>
    </source>
</evidence>
<dbReference type="PROSITE" id="PS00092">
    <property type="entry name" value="N6_MTASE"/>
    <property type="match status" value="1"/>
</dbReference>
<dbReference type="HAMAP" id="MF_01872">
    <property type="entry name" value="tRNA_methyltr_YfiC"/>
    <property type="match status" value="1"/>
</dbReference>
<comment type="similarity">
    <text evidence="6">Belongs to the methyltransferase superfamily. tRNA (adenine-N(6)-)-methyltransferase family.</text>
</comment>
<comment type="caution">
    <text evidence="8">The sequence shown here is derived from an EMBL/GenBank/DDBJ whole genome shotgun (WGS) entry which is preliminary data.</text>
</comment>
<keyword evidence="4 6" id="KW-0949">S-adenosyl-L-methionine</keyword>
<dbReference type="GO" id="GO:0032259">
    <property type="term" value="P:methylation"/>
    <property type="evidence" value="ECO:0007669"/>
    <property type="project" value="UniProtKB-KW"/>
</dbReference>
<keyword evidence="2 6" id="KW-0489">Methyltransferase</keyword>
<dbReference type="InterPro" id="IPR020596">
    <property type="entry name" value="rRNA_Ade_Mease_Trfase_CS"/>
</dbReference>
<dbReference type="InterPro" id="IPR022882">
    <property type="entry name" value="tRNA_adenine-N6_MeTrfase"/>
</dbReference>
<organism evidence="8 9">
    <name type="scientific">Mangrovivirga halotolerans</name>
    <dbReference type="NCBI Taxonomy" id="2993936"/>
    <lineage>
        <taxon>Bacteria</taxon>
        <taxon>Pseudomonadati</taxon>
        <taxon>Bacteroidota</taxon>
        <taxon>Cytophagia</taxon>
        <taxon>Cytophagales</taxon>
        <taxon>Mangrovivirgaceae</taxon>
        <taxon>Mangrovivirga</taxon>
    </lineage>
</organism>
<dbReference type="CDD" id="cd02440">
    <property type="entry name" value="AdoMet_MTases"/>
    <property type="match status" value="1"/>
</dbReference>
<dbReference type="Gene3D" id="3.40.50.150">
    <property type="entry name" value="Vaccinia Virus protein VP39"/>
    <property type="match status" value="1"/>
</dbReference>
<keyword evidence="1 6" id="KW-0963">Cytoplasm</keyword>
<dbReference type="InterPro" id="IPR002052">
    <property type="entry name" value="DNA_methylase_N6_adenine_CS"/>
</dbReference>
<dbReference type="InterPro" id="IPR025714">
    <property type="entry name" value="Methyltranfer_dom"/>
</dbReference>
<protein>
    <recommendedName>
        <fullName evidence="6">tRNA1(Val) (adenine(37)-N6)-methyltransferase</fullName>
        <ecNumber evidence="6">2.1.1.223</ecNumber>
    </recommendedName>
    <alternativeName>
        <fullName evidence="6">tRNA m6A37 methyltransferase</fullName>
    </alternativeName>
</protein>
<evidence type="ECO:0000256" key="4">
    <source>
        <dbReference type="ARBA" id="ARBA00022691"/>
    </source>
</evidence>
<evidence type="ECO:0000256" key="5">
    <source>
        <dbReference type="ARBA" id="ARBA00022694"/>
    </source>
</evidence>